<sequence length="92" mass="9747">MYEGGLRIANQANPAQGIEPMDTIGPSHAGHTLAVHASESSSQASEHPRSYCYSSTRMAKFSFECVSLVAALDLSLVPRPSSNISLHCLSGN</sequence>
<reference evidence="3" key="2">
    <citation type="submission" date="2015-01" db="EMBL/GenBank/DDBJ databases">
        <title>Evolutionary Origins and Diversification of the Mycorrhizal Mutualists.</title>
        <authorList>
            <consortium name="DOE Joint Genome Institute"/>
            <consortium name="Mycorrhizal Genomics Consortium"/>
            <person name="Kohler A."/>
            <person name="Kuo A."/>
            <person name="Nagy L.G."/>
            <person name="Floudas D."/>
            <person name="Copeland A."/>
            <person name="Barry K.W."/>
            <person name="Cichocki N."/>
            <person name="Veneault-Fourrey C."/>
            <person name="LaButti K."/>
            <person name="Lindquist E.A."/>
            <person name="Lipzen A."/>
            <person name="Lundell T."/>
            <person name="Morin E."/>
            <person name="Murat C."/>
            <person name="Riley R."/>
            <person name="Ohm R."/>
            <person name="Sun H."/>
            <person name="Tunlid A."/>
            <person name="Henrissat B."/>
            <person name="Grigoriev I.V."/>
            <person name="Hibbett D.S."/>
            <person name="Martin F."/>
        </authorList>
    </citation>
    <scope>NUCLEOTIDE SEQUENCE [LARGE SCALE GENOMIC DNA]</scope>
    <source>
        <strain evidence="3">441</strain>
    </source>
</reference>
<organism evidence="2 3">
    <name type="scientific">Pisolithus microcarpus 441</name>
    <dbReference type="NCBI Taxonomy" id="765257"/>
    <lineage>
        <taxon>Eukaryota</taxon>
        <taxon>Fungi</taxon>
        <taxon>Dikarya</taxon>
        <taxon>Basidiomycota</taxon>
        <taxon>Agaricomycotina</taxon>
        <taxon>Agaricomycetes</taxon>
        <taxon>Agaricomycetidae</taxon>
        <taxon>Boletales</taxon>
        <taxon>Sclerodermatineae</taxon>
        <taxon>Pisolithaceae</taxon>
        <taxon>Pisolithus</taxon>
    </lineage>
</organism>
<dbReference type="HOGENOM" id="CLU_2414137_0_0_1"/>
<reference evidence="2 3" key="1">
    <citation type="submission" date="2014-04" db="EMBL/GenBank/DDBJ databases">
        <authorList>
            <consortium name="DOE Joint Genome Institute"/>
            <person name="Kuo A."/>
            <person name="Kohler A."/>
            <person name="Costa M.D."/>
            <person name="Nagy L.G."/>
            <person name="Floudas D."/>
            <person name="Copeland A."/>
            <person name="Barry K.W."/>
            <person name="Cichocki N."/>
            <person name="Veneault-Fourrey C."/>
            <person name="LaButti K."/>
            <person name="Lindquist E.A."/>
            <person name="Lipzen A."/>
            <person name="Lundell T."/>
            <person name="Morin E."/>
            <person name="Murat C."/>
            <person name="Sun H."/>
            <person name="Tunlid A."/>
            <person name="Henrissat B."/>
            <person name="Grigoriev I.V."/>
            <person name="Hibbett D.S."/>
            <person name="Martin F."/>
            <person name="Nordberg H.P."/>
            <person name="Cantor M.N."/>
            <person name="Hua S.X."/>
        </authorList>
    </citation>
    <scope>NUCLEOTIDE SEQUENCE [LARGE SCALE GENOMIC DNA]</scope>
    <source>
        <strain evidence="2 3">441</strain>
    </source>
</reference>
<dbReference type="AlphaFoldDB" id="A0A0D0A3R0"/>
<gene>
    <name evidence="2" type="ORF">PISMIDRAFT_244510</name>
</gene>
<proteinExistence type="predicted"/>
<feature type="compositionally biased region" description="Low complexity" evidence="1">
    <location>
        <begin position="36"/>
        <end position="45"/>
    </location>
</feature>
<name>A0A0D0A3R0_9AGAM</name>
<dbReference type="EMBL" id="KN833700">
    <property type="protein sequence ID" value="KIK26698.1"/>
    <property type="molecule type" value="Genomic_DNA"/>
</dbReference>
<evidence type="ECO:0000313" key="2">
    <source>
        <dbReference type="EMBL" id="KIK26698.1"/>
    </source>
</evidence>
<dbReference type="Proteomes" id="UP000054018">
    <property type="component" value="Unassembled WGS sequence"/>
</dbReference>
<evidence type="ECO:0000313" key="3">
    <source>
        <dbReference type="Proteomes" id="UP000054018"/>
    </source>
</evidence>
<feature type="region of interest" description="Disordered" evidence="1">
    <location>
        <begin position="10"/>
        <end position="49"/>
    </location>
</feature>
<protein>
    <submittedName>
        <fullName evidence="2">Uncharacterized protein</fullName>
    </submittedName>
</protein>
<accession>A0A0D0A3R0</accession>
<evidence type="ECO:0000256" key="1">
    <source>
        <dbReference type="SAM" id="MobiDB-lite"/>
    </source>
</evidence>
<keyword evidence="3" id="KW-1185">Reference proteome</keyword>